<gene>
    <name evidence="1" type="ORF">GCM10009550_51980</name>
</gene>
<organism evidence="1 2">
    <name type="scientific">Actinocorallia libanotica</name>
    <dbReference type="NCBI Taxonomy" id="46162"/>
    <lineage>
        <taxon>Bacteria</taxon>
        <taxon>Bacillati</taxon>
        <taxon>Actinomycetota</taxon>
        <taxon>Actinomycetes</taxon>
        <taxon>Streptosporangiales</taxon>
        <taxon>Thermomonosporaceae</taxon>
        <taxon>Actinocorallia</taxon>
    </lineage>
</organism>
<dbReference type="Proteomes" id="UP001500665">
    <property type="component" value="Unassembled WGS sequence"/>
</dbReference>
<keyword evidence="2" id="KW-1185">Reference proteome</keyword>
<protein>
    <recommendedName>
        <fullName evidence="3">DUF3558 domain-containing protein</fullName>
    </recommendedName>
</protein>
<comment type="caution">
    <text evidence="1">The sequence shown here is derived from an EMBL/GenBank/DDBJ whole genome shotgun (WGS) entry which is preliminary data.</text>
</comment>
<reference evidence="1 2" key="1">
    <citation type="journal article" date="2019" name="Int. J. Syst. Evol. Microbiol.">
        <title>The Global Catalogue of Microorganisms (GCM) 10K type strain sequencing project: providing services to taxonomists for standard genome sequencing and annotation.</title>
        <authorList>
            <consortium name="The Broad Institute Genomics Platform"/>
            <consortium name="The Broad Institute Genome Sequencing Center for Infectious Disease"/>
            <person name="Wu L."/>
            <person name="Ma J."/>
        </authorList>
    </citation>
    <scope>NUCLEOTIDE SEQUENCE [LARGE SCALE GENOMIC DNA]</scope>
    <source>
        <strain evidence="1 2">JCM 10696</strain>
    </source>
</reference>
<proteinExistence type="predicted"/>
<name>A0ABN1RNP3_9ACTN</name>
<evidence type="ECO:0008006" key="3">
    <source>
        <dbReference type="Google" id="ProtNLM"/>
    </source>
</evidence>
<evidence type="ECO:0000313" key="2">
    <source>
        <dbReference type="Proteomes" id="UP001500665"/>
    </source>
</evidence>
<evidence type="ECO:0000313" key="1">
    <source>
        <dbReference type="EMBL" id="GAA0960603.1"/>
    </source>
</evidence>
<dbReference type="EMBL" id="BAAAHH010000024">
    <property type="protein sequence ID" value="GAA0960603.1"/>
    <property type="molecule type" value="Genomic_DNA"/>
</dbReference>
<accession>A0ABN1RNP3</accession>
<sequence length="179" mass="18574">MLIFAAAGLAAVLVVAAAFFLLRDDGGGKDPSARACDVLTEQTAKSLLGEVSRGTDSDDGAITRCQYLSESTGGSVDLTAQRYRAAEGRSAVELAQEGIRGLHEGRSTAYPGLGEEAYLLSVEGPGGPSGQPGETATTLSARVKDLRVTVFLNGAPDAERARTAAEKLIRDYLERAGGN</sequence>